<reference evidence="1" key="1">
    <citation type="submission" date="2014-09" db="EMBL/GenBank/DDBJ databases">
        <authorList>
            <person name="Magalhaes I.L.F."/>
            <person name="Oliveira U."/>
            <person name="Santos F.R."/>
            <person name="Vidigal T.H.D.A."/>
            <person name="Brescovit A.D."/>
            <person name="Santos A.J."/>
        </authorList>
    </citation>
    <scope>NUCLEOTIDE SEQUENCE</scope>
    <source>
        <tissue evidence="1">Shoot tissue taken approximately 20 cm above the soil surface</tissue>
    </source>
</reference>
<evidence type="ECO:0000313" key="1">
    <source>
        <dbReference type="EMBL" id="JAE07355.1"/>
    </source>
</evidence>
<protein>
    <submittedName>
        <fullName evidence="1">Uncharacterized protein</fullName>
    </submittedName>
</protein>
<reference evidence="1" key="2">
    <citation type="journal article" date="2015" name="Data Brief">
        <title>Shoot transcriptome of the giant reed, Arundo donax.</title>
        <authorList>
            <person name="Barrero R.A."/>
            <person name="Guerrero F.D."/>
            <person name="Moolhuijzen P."/>
            <person name="Goolsby J.A."/>
            <person name="Tidwell J."/>
            <person name="Bellgard S.E."/>
            <person name="Bellgard M.I."/>
        </authorList>
    </citation>
    <scope>NUCLEOTIDE SEQUENCE</scope>
    <source>
        <tissue evidence="1">Shoot tissue taken approximately 20 cm above the soil surface</tissue>
    </source>
</reference>
<dbReference type="AlphaFoldDB" id="A0A0A9F2T2"/>
<sequence>MLSHPHSSFKLRFQGQLPCYNIYTRQLTWAPFVTLNCRVHLNLLMPW</sequence>
<organism evidence="1">
    <name type="scientific">Arundo donax</name>
    <name type="common">Giant reed</name>
    <name type="synonym">Donax arundinaceus</name>
    <dbReference type="NCBI Taxonomy" id="35708"/>
    <lineage>
        <taxon>Eukaryota</taxon>
        <taxon>Viridiplantae</taxon>
        <taxon>Streptophyta</taxon>
        <taxon>Embryophyta</taxon>
        <taxon>Tracheophyta</taxon>
        <taxon>Spermatophyta</taxon>
        <taxon>Magnoliopsida</taxon>
        <taxon>Liliopsida</taxon>
        <taxon>Poales</taxon>
        <taxon>Poaceae</taxon>
        <taxon>PACMAD clade</taxon>
        <taxon>Arundinoideae</taxon>
        <taxon>Arundineae</taxon>
        <taxon>Arundo</taxon>
    </lineage>
</organism>
<name>A0A0A9F2T2_ARUDO</name>
<accession>A0A0A9F2T2</accession>
<dbReference type="EMBL" id="GBRH01190541">
    <property type="protein sequence ID" value="JAE07355.1"/>
    <property type="molecule type" value="Transcribed_RNA"/>
</dbReference>
<proteinExistence type="predicted"/>